<sequence length="53" mass="6079">MANVPDLVQKPLPVRHQMNHQNHQPNNVTKVDQDHLLPPRTSRGRVSDIFSSK</sequence>
<dbReference type="GeneID" id="28857782"/>
<dbReference type="KEGG" id="pchm:VFPPC_16035"/>
<evidence type="ECO:0000313" key="3">
    <source>
        <dbReference type="Proteomes" id="UP000078397"/>
    </source>
</evidence>
<keyword evidence="3" id="KW-1185">Reference proteome</keyword>
<gene>
    <name evidence="2" type="ORF">VFPPC_16035</name>
</gene>
<dbReference type="Proteomes" id="UP000078397">
    <property type="component" value="Unassembled WGS sequence"/>
</dbReference>
<protein>
    <submittedName>
        <fullName evidence="2">Uncharacterized protein</fullName>
    </submittedName>
</protein>
<proteinExistence type="predicted"/>
<comment type="caution">
    <text evidence="2">The sequence shown here is derived from an EMBL/GenBank/DDBJ whole genome shotgun (WGS) entry which is preliminary data.</text>
</comment>
<dbReference type="EMBL" id="LSBJ02000004">
    <property type="protein sequence ID" value="OAQ66481.1"/>
    <property type="molecule type" value="Genomic_DNA"/>
</dbReference>
<feature type="region of interest" description="Disordered" evidence="1">
    <location>
        <begin position="1"/>
        <end position="53"/>
    </location>
</feature>
<evidence type="ECO:0000313" key="2">
    <source>
        <dbReference type="EMBL" id="OAQ66481.1"/>
    </source>
</evidence>
<accession>A0A179FMU4</accession>
<dbReference type="RefSeq" id="XP_018143568.1">
    <property type="nucleotide sequence ID" value="XM_018293788.1"/>
</dbReference>
<evidence type="ECO:0000256" key="1">
    <source>
        <dbReference type="SAM" id="MobiDB-lite"/>
    </source>
</evidence>
<organism evidence="2 3">
    <name type="scientific">Pochonia chlamydosporia 170</name>
    <dbReference type="NCBI Taxonomy" id="1380566"/>
    <lineage>
        <taxon>Eukaryota</taxon>
        <taxon>Fungi</taxon>
        <taxon>Dikarya</taxon>
        <taxon>Ascomycota</taxon>
        <taxon>Pezizomycotina</taxon>
        <taxon>Sordariomycetes</taxon>
        <taxon>Hypocreomycetidae</taxon>
        <taxon>Hypocreales</taxon>
        <taxon>Clavicipitaceae</taxon>
        <taxon>Pochonia</taxon>
    </lineage>
</organism>
<dbReference type="AlphaFoldDB" id="A0A179FMU4"/>
<reference evidence="2 3" key="1">
    <citation type="journal article" date="2016" name="PLoS Pathog.">
        <title>Biosynthesis of antibiotic leucinostatins in bio-control fungus Purpureocillium lilacinum and their inhibition on phytophthora revealed by genome mining.</title>
        <authorList>
            <person name="Wang G."/>
            <person name="Liu Z."/>
            <person name="Lin R."/>
            <person name="Li E."/>
            <person name="Mao Z."/>
            <person name="Ling J."/>
            <person name="Yang Y."/>
            <person name="Yin W.B."/>
            <person name="Xie B."/>
        </authorList>
    </citation>
    <scope>NUCLEOTIDE SEQUENCE [LARGE SCALE GENOMIC DNA]</scope>
    <source>
        <strain evidence="2">170</strain>
    </source>
</reference>
<name>A0A179FMU4_METCM</name>